<organism evidence="2 3">
    <name type="scientific">Pseudomassariella vexata</name>
    <dbReference type="NCBI Taxonomy" id="1141098"/>
    <lineage>
        <taxon>Eukaryota</taxon>
        <taxon>Fungi</taxon>
        <taxon>Dikarya</taxon>
        <taxon>Ascomycota</taxon>
        <taxon>Pezizomycotina</taxon>
        <taxon>Sordariomycetes</taxon>
        <taxon>Xylariomycetidae</taxon>
        <taxon>Amphisphaeriales</taxon>
        <taxon>Pseudomassariaceae</taxon>
        <taxon>Pseudomassariella</taxon>
    </lineage>
</organism>
<accession>A0A1Y2DS02</accession>
<protein>
    <recommendedName>
        <fullName evidence="1">Alpha-L-rhamnosidase six-hairpin glycosidase domain-containing protein</fullName>
    </recommendedName>
</protein>
<sequence>MGATTVWERWNSILPDGKINPGEMMSFNHYALGSVVDEMHEVIGGLVSLKVGGLDVMSASTEYLGSGAHHFECAFKDPGPWPPKSLSTGYPGDDCRGKINED</sequence>
<dbReference type="InterPro" id="IPR016007">
    <property type="entry name" value="Alpha_rhamnosid"/>
</dbReference>
<dbReference type="EMBL" id="MCFJ01000009">
    <property type="protein sequence ID" value="ORY62051.1"/>
    <property type="molecule type" value="Genomic_DNA"/>
</dbReference>
<feature type="domain" description="Alpha-L-rhamnosidase six-hairpin glycosidase" evidence="1">
    <location>
        <begin position="1"/>
        <end position="42"/>
    </location>
</feature>
<name>A0A1Y2DS02_9PEZI</name>
<dbReference type="Pfam" id="PF17389">
    <property type="entry name" value="Bac_rhamnosid6H"/>
    <property type="match status" value="1"/>
</dbReference>
<gene>
    <name evidence="2" type="ORF">BCR38DRAFT_475499</name>
</gene>
<dbReference type="Gene3D" id="1.50.10.10">
    <property type="match status" value="1"/>
</dbReference>
<evidence type="ECO:0000259" key="1">
    <source>
        <dbReference type="Pfam" id="PF17389"/>
    </source>
</evidence>
<dbReference type="PANTHER" id="PTHR33307:SF6">
    <property type="entry name" value="ALPHA-RHAMNOSIDASE (EUROFUNG)-RELATED"/>
    <property type="match status" value="1"/>
</dbReference>
<proteinExistence type="predicted"/>
<dbReference type="RefSeq" id="XP_040713887.1">
    <property type="nucleotide sequence ID" value="XM_040863010.1"/>
</dbReference>
<dbReference type="PANTHER" id="PTHR33307">
    <property type="entry name" value="ALPHA-RHAMNOSIDASE (EUROFUNG)"/>
    <property type="match status" value="1"/>
</dbReference>
<dbReference type="InterPro" id="IPR012341">
    <property type="entry name" value="6hp_glycosidase-like_sf"/>
</dbReference>
<evidence type="ECO:0000313" key="2">
    <source>
        <dbReference type="EMBL" id="ORY62051.1"/>
    </source>
</evidence>
<dbReference type="AlphaFoldDB" id="A0A1Y2DS02"/>
<reference evidence="2 3" key="1">
    <citation type="submission" date="2016-07" db="EMBL/GenBank/DDBJ databases">
        <title>Pervasive Adenine N6-methylation of Active Genes in Fungi.</title>
        <authorList>
            <consortium name="DOE Joint Genome Institute"/>
            <person name="Mondo S.J."/>
            <person name="Dannebaum R.O."/>
            <person name="Kuo R.C."/>
            <person name="Labutti K."/>
            <person name="Haridas S."/>
            <person name="Kuo A."/>
            <person name="Salamov A."/>
            <person name="Ahrendt S.R."/>
            <person name="Lipzen A."/>
            <person name="Sullivan W."/>
            <person name="Andreopoulos W.B."/>
            <person name="Clum A."/>
            <person name="Lindquist E."/>
            <person name="Daum C."/>
            <person name="Ramamoorthy G.K."/>
            <person name="Gryganskyi A."/>
            <person name="Culley D."/>
            <person name="Magnuson J.K."/>
            <person name="James T.Y."/>
            <person name="O'Malley M.A."/>
            <person name="Stajich J.E."/>
            <person name="Spatafora J.W."/>
            <person name="Visel A."/>
            <person name="Grigoriev I.V."/>
        </authorList>
    </citation>
    <scope>NUCLEOTIDE SEQUENCE [LARGE SCALE GENOMIC DNA]</scope>
    <source>
        <strain evidence="2 3">CBS 129021</strain>
    </source>
</reference>
<dbReference type="OrthoDB" id="5101883at2759"/>
<dbReference type="Proteomes" id="UP000193689">
    <property type="component" value="Unassembled WGS sequence"/>
</dbReference>
<keyword evidence="3" id="KW-1185">Reference proteome</keyword>
<dbReference type="InterPro" id="IPR035396">
    <property type="entry name" value="Bac_rhamnosid6H"/>
</dbReference>
<comment type="caution">
    <text evidence="2">The sequence shown here is derived from an EMBL/GenBank/DDBJ whole genome shotgun (WGS) entry which is preliminary data.</text>
</comment>
<dbReference type="InParanoid" id="A0A1Y2DS02"/>
<dbReference type="STRING" id="1141098.A0A1Y2DS02"/>
<dbReference type="GeneID" id="63779222"/>
<dbReference type="GO" id="GO:0005975">
    <property type="term" value="P:carbohydrate metabolic process"/>
    <property type="evidence" value="ECO:0007669"/>
    <property type="project" value="InterPro"/>
</dbReference>
<evidence type="ECO:0000313" key="3">
    <source>
        <dbReference type="Proteomes" id="UP000193689"/>
    </source>
</evidence>